<feature type="domain" description="Reverse transcriptase" evidence="2">
    <location>
        <begin position="109"/>
        <end position="268"/>
    </location>
</feature>
<feature type="compositionally biased region" description="Low complexity" evidence="1">
    <location>
        <begin position="9"/>
        <end position="22"/>
    </location>
</feature>
<evidence type="ECO:0000313" key="3">
    <source>
        <dbReference type="EMBL" id="KAK4829863.1"/>
    </source>
</evidence>
<reference evidence="3 4" key="1">
    <citation type="journal article" date="2023" name="J. Hered.">
        <title>Chromosome-level genome of the wood stork (Mycteria americana) provides insight into avian chromosome evolution.</title>
        <authorList>
            <person name="Flamio R. Jr."/>
            <person name="Ramstad K.M."/>
        </authorList>
    </citation>
    <scope>NUCLEOTIDE SEQUENCE [LARGE SCALE GENOMIC DNA]</scope>
    <source>
        <strain evidence="3">JAX WOST 10</strain>
    </source>
</reference>
<dbReference type="PANTHER" id="PTHR33332">
    <property type="entry name" value="REVERSE TRANSCRIPTASE DOMAIN-CONTAINING PROTEIN"/>
    <property type="match status" value="1"/>
</dbReference>
<dbReference type="InterPro" id="IPR000477">
    <property type="entry name" value="RT_dom"/>
</dbReference>
<sequence length="292" mass="31789">MAGRRLRVPAGSGAPAHAGAEAPLPPLRNGSALGRVPRKSYALCSCRSPAALRESQVPETEGKSWSKEDVPLVDEDQVREYLSNLHIHKSLGPDGMYPKVLRELADNGKKEDLGKYRLVSLTSVPGKAVELLMLETVSRHIKDEEIIRSGQHGFTKGKSCLTNSINFHDEVIGLVDEGRAVDIVYLDFNKPLTLIRSSQRSCSHRWIENWMNGQDQRVVISGTKSSLRPVTSDVPQGSILGPVLFNIFINDLDDGARCTLSKFADNTKVGGVAHTPEGCAAIQRNAQAGEMA</sequence>
<dbReference type="AlphaFoldDB" id="A0AAN7SIU1"/>
<dbReference type="Pfam" id="PF00078">
    <property type="entry name" value="RVT_1"/>
    <property type="match status" value="1"/>
</dbReference>
<gene>
    <name evidence="3" type="ORF">QYF61_007255</name>
</gene>
<evidence type="ECO:0000259" key="2">
    <source>
        <dbReference type="Pfam" id="PF00078"/>
    </source>
</evidence>
<name>A0AAN7SIU1_MYCAM</name>
<evidence type="ECO:0000256" key="1">
    <source>
        <dbReference type="SAM" id="MobiDB-lite"/>
    </source>
</evidence>
<feature type="region of interest" description="Disordered" evidence="1">
    <location>
        <begin position="1"/>
        <end position="31"/>
    </location>
</feature>
<dbReference type="Proteomes" id="UP001333110">
    <property type="component" value="Unassembled WGS sequence"/>
</dbReference>
<dbReference type="EMBL" id="JAUNZN010000001">
    <property type="protein sequence ID" value="KAK4829863.1"/>
    <property type="molecule type" value="Genomic_DNA"/>
</dbReference>
<accession>A0AAN7SIU1</accession>
<proteinExistence type="predicted"/>
<protein>
    <recommendedName>
        <fullName evidence="2">Reverse transcriptase domain-containing protein</fullName>
    </recommendedName>
</protein>
<keyword evidence="4" id="KW-1185">Reference proteome</keyword>
<evidence type="ECO:0000313" key="4">
    <source>
        <dbReference type="Proteomes" id="UP001333110"/>
    </source>
</evidence>
<comment type="caution">
    <text evidence="3">The sequence shown here is derived from an EMBL/GenBank/DDBJ whole genome shotgun (WGS) entry which is preliminary data.</text>
</comment>
<organism evidence="3 4">
    <name type="scientific">Mycteria americana</name>
    <name type="common">Wood stork</name>
    <dbReference type="NCBI Taxonomy" id="33587"/>
    <lineage>
        <taxon>Eukaryota</taxon>
        <taxon>Metazoa</taxon>
        <taxon>Chordata</taxon>
        <taxon>Craniata</taxon>
        <taxon>Vertebrata</taxon>
        <taxon>Euteleostomi</taxon>
        <taxon>Archelosauria</taxon>
        <taxon>Archosauria</taxon>
        <taxon>Dinosauria</taxon>
        <taxon>Saurischia</taxon>
        <taxon>Theropoda</taxon>
        <taxon>Coelurosauria</taxon>
        <taxon>Aves</taxon>
        <taxon>Neognathae</taxon>
        <taxon>Neoaves</taxon>
        <taxon>Aequornithes</taxon>
        <taxon>Ciconiiformes</taxon>
        <taxon>Ciconiidae</taxon>
        <taxon>Mycteria</taxon>
    </lineage>
</organism>